<dbReference type="RefSeq" id="WP_149296541.1">
    <property type="nucleotide sequence ID" value="NZ_VTWH01000001.1"/>
</dbReference>
<dbReference type="Proteomes" id="UP000324738">
    <property type="component" value="Unassembled WGS sequence"/>
</dbReference>
<reference evidence="1 2" key="1">
    <citation type="submission" date="2019-08" db="EMBL/GenBank/DDBJ databases">
        <title>Aureimonas fodiniaquatilis sp. nov., isolated from a coal mine wastewater.</title>
        <authorList>
            <person name="Kim W."/>
        </authorList>
    </citation>
    <scope>NUCLEOTIDE SEQUENCE [LARGE SCALE GENOMIC DNA]</scope>
    <source>
        <strain evidence="1 2">CAU 1482</strain>
    </source>
</reference>
<evidence type="ECO:0000313" key="1">
    <source>
        <dbReference type="EMBL" id="KAA0971635.1"/>
    </source>
</evidence>
<sequence>MKLAKGEPEIQSVLLDVREGGGMRGFHLLGCAAEMLRMGAQVEFWALKDDNPDVGLALALMRADTGQLVPRWDVNVASKRFSVFLSMADIMPADKKFKAACRLSRHALVGLMFPFHTHNSTSRLTVMSGHDISAFAQKSYDCLAQKRRGFWPL</sequence>
<organism evidence="1 2">
    <name type="scientific">Aureimonas fodinaquatilis</name>
    <dbReference type="NCBI Taxonomy" id="2565783"/>
    <lineage>
        <taxon>Bacteria</taxon>
        <taxon>Pseudomonadati</taxon>
        <taxon>Pseudomonadota</taxon>
        <taxon>Alphaproteobacteria</taxon>
        <taxon>Hyphomicrobiales</taxon>
        <taxon>Aurantimonadaceae</taxon>
        <taxon>Aureimonas</taxon>
    </lineage>
</organism>
<name>A0A5B0E0J0_9HYPH</name>
<gene>
    <name evidence="1" type="ORF">FPY71_00395</name>
</gene>
<dbReference type="EMBL" id="VTWH01000001">
    <property type="protein sequence ID" value="KAA0971635.1"/>
    <property type="molecule type" value="Genomic_DNA"/>
</dbReference>
<protein>
    <submittedName>
        <fullName evidence="1">Uncharacterized protein</fullName>
    </submittedName>
</protein>
<accession>A0A5B0E0J0</accession>
<comment type="caution">
    <text evidence="1">The sequence shown here is derived from an EMBL/GenBank/DDBJ whole genome shotgun (WGS) entry which is preliminary data.</text>
</comment>
<proteinExistence type="predicted"/>
<evidence type="ECO:0000313" key="2">
    <source>
        <dbReference type="Proteomes" id="UP000324738"/>
    </source>
</evidence>
<keyword evidence="2" id="KW-1185">Reference proteome</keyword>
<dbReference type="AlphaFoldDB" id="A0A5B0E0J0"/>